<gene>
    <name evidence="2" type="ORF">GCM10023235_49690</name>
</gene>
<name>A0ABP9E437_9ACTN</name>
<organism evidence="2 3">
    <name type="scientific">Kitasatospora terrestris</name>
    <dbReference type="NCBI Taxonomy" id="258051"/>
    <lineage>
        <taxon>Bacteria</taxon>
        <taxon>Bacillati</taxon>
        <taxon>Actinomycetota</taxon>
        <taxon>Actinomycetes</taxon>
        <taxon>Kitasatosporales</taxon>
        <taxon>Streptomycetaceae</taxon>
        <taxon>Kitasatospora</taxon>
    </lineage>
</organism>
<evidence type="ECO:0000313" key="2">
    <source>
        <dbReference type="EMBL" id="GAA4865401.1"/>
    </source>
</evidence>
<sequence>MSETQQATRSTPGGGSTANPRRTTLASVADFSRLPGFVASQEPREYAVELPANTANPRRSQLRVAPAPRVPQD</sequence>
<reference evidence="3" key="1">
    <citation type="journal article" date="2019" name="Int. J. Syst. Evol. Microbiol.">
        <title>The Global Catalogue of Microorganisms (GCM) 10K type strain sequencing project: providing services to taxonomists for standard genome sequencing and annotation.</title>
        <authorList>
            <consortium name="The Broad Institute Genomics Platform"/>
            <consortium name="The Broad Institute Genome Sequencing Center for Infectious Disease"/>
            <person name="Wu L."/>
            <person name="Ma J."/>
        </authorList>
    </citation>
    <scope>NUCLEOTIDE SEQUENCE [LARGE SCALE GENOMIC DNA]</scope>
    <source>
        <strain evidence="3">JCM 13006</strain>
    </source>
</reference>
<comment type="caution">
    <text evidence="2">The sequence shown here is derived from an EMBL/GenBank/DDBJ whole genome shotgun (WGS) entry which is preliminary data.</text>
</comment>
<evidence type="ECO:0000256" key="1">
    <source>
        <dbReference type="SAM" id="MobiDB-lite"/>
    </source>
</evidence>
<dbReference type="Proteomes" id="UP001501752">
    <property type="component" value="Unassembled WGS sequence"/>
</dbReference>
<proteinExistence type="predicted"/>
<accession>A0ABP9E437</accession>
<evidence type="ECO:0000313" key="3">
    <source>
        <dbReference type="Proteomes" id="UP001501752"/>
    </source>
</evidence>
<keyword evidence="3" id="KW-1185">Reference proteome</keyword>
<protein>
    <submittedName>
        <fullName evidence="2">Uncharacterized protein</fullName>
    </submittedName>
</protein>
<feature type="region of interest" description="Disordered" evidence="1">
    <location>
        <begin position="1"/>
        <end position="22"/>
    </location>
</feature>
<dbReference type="EMBL" id="BAABIS010000001">
    <property type="protein sequence ID" value="GAA4865401.1"/>
    <property type="molecule type" value="Genomic_DNA"/>
</dbReference>
<feature type="region of interest" description="Disordered" evidence="1">
    <location>
        <begin position="48"/>
        <end position="73"/>
    </location>
</feature>
<dbReference type="RefSeq" id="WP_345699085.1">
    <property type="nucleotide sequence ID" value="NZ_BAABIS010000001.1"/>
</dbReference>